<feature type="domain" description="HD-CE" evidence="1">
    <location>
        <begin position="69"/>
        <end position="286"/>
    </location>
</feature>
<organism evidence="2 3">
    <name type="scientific">Enterocloster bolteae (strain ATCC BAA-613 / DSM 15670 / CCUG 46953 / JCM 12243 / WAL 16351)</name>
    <name type="common">Clostridium bolteae</name>
    <dbReference type="NCBI Taxonomy" id="411902"/>
    <lineage>
        <taxon>Bacteria</taxon>
        <taxon>Bacillati</taxon>
        <taxon>Bacillota</taxon>
        <taxon>Clostridia</taxon>
        <taxon>Lachnospirales</taxon>
        <taxon>Lachnospiraceae</taxon>
        <taxon>Enterocloster</taxon>
    </lineage>
</organism>
<dbReference type="HOGENOM" id="CLU_851799_0_0_9"/>
<reference evidence="2 3" key="2">
    <citation type="submission" date="2007-09" db="EMBL/GenBank/DDBJ databases">
        <title>Draft genome sequence of Clostridium bolteae (ATCC BAA-613).</title>
        <authorList>
            <person name="Sudarsanam P."/>
            <person name="Ley R."/>
            <person name="Guruge J."/>
            <person name="Turnbaugh P.J."/>
            <person name="Mahowald M."/>
            <person name="Liep D."/>
            <person name="Gordon J."/>
        </authorList>
    </citation>
    <scope>NUCLEOTIDE SEQUENCE [LARGE SCALE GENOMIC DNA]</scope>
    <source>
        <strain evidence="3">ATCC BAA-613 / DSM 15670 / CCUG 46953 / JCM 12243 / WAL 16351</strain>
    </source>
</reference>
<dbReference type="AlphaFoldDB" id="A8RXA2"/>
<dbReference type="InterPro" id="IPR056471">
    <property type="entry name" value="HD-CE"/>
</dbReference>
<gene>
    <name evidence="2" type="ORF">CLOBOL_04831</name>
</gene>
<dbReference type="Pfam" id="PF24391">
    <property type="entry name" value="HD-CE"/>
    <property type="match status" value="1"/>
</dbReference>
<dbReference type="SUPFAM" id="SSF109604">
    <property type="entry name" value="HD-domain/PDEase-like"/>
    <property type="match status" value="1"/>
</dbReference>
<accession>A8RXA2</accession>
<reference evidence="2 3" key="1">
    <citation type="submission" date="2007-08" db="EMBL/GenBank/DDBJ databases">
        <authorList>
            <person name="Fulton L."/>
            <person name="Clifton S."/>
            <person name="Fulton B."/>
            <person name="Xu J."/>
            <person name="Minx P."/>
            <person name="Pepin K.H."/>
            <person name="Johnson M."/>
            <person name="Thiruvilangam P."/>
            <person name="Bhonagiri V."/>
            <person name="Nash W.E."/>
            <person name="Mardis E.R."/>
            <person name="Wilson R.K."/>
        </authorList>
    </citation>
    <scope>NUCLEOTIDE SEQUENCE [LARGE SCALE GENOMIC DNA]</scope>
    <source>
        <strain evidence="3">ATCC BAA-613 / DSM 15670 / CCUG 46953 / JCM 12243 / WAL 16351</strain>
    </source>
</reference>
<evidence type="ECO:0000313" key="3">
    <source>
        <dbReference type="Proteomes" id="UP000005396"/>
    </source>
</evidence>
<dbReference type="EMBL" id="ABCC02000038">
    <property type="protein sequence ID" value="EDP14851.1"/>
    <property type="molecule type" value="Genomic_DNA"/>
</dbReference>
<sequence length="326" mass="37746">MNSRRSDIYMNHKEQDIKHTDTYINHTATEKWEFALQKRLKQCSPSLHRNYLEASTGACMMLDRYRNVFPQYTDHSSLHCLNIMNLAGQLVGDCLLQLNGSELYVLLTGILFHDLGMGISKADFEGLAPVLCGELYPAKGREAELIREYHQEFSALLVEKYSDIFEIRKEYVFPVMQAVRGHRKTDLWDENAFPAAFQIGTESVCLPYIAGIIRLADEMDLCRDRNSTLGGEEQMISDSYSRLVWRTHDTVTGMELTEKECILYAEGGDRDTWEELGKWTRKLQKTMDEVEQVITCRTPFFLPKRMVRIDKITPWLEQCQDITSET</sequence>
<name>A8RXA2_ENTBW</name>
<comment type="caution">
    <text evidence="2">The sequence shown here is derived from an EMBL/GenBank/DDBJ whole genome shotgun (WGS) entry which is preliminary data.</text>
</comment>
<protein>
    <recommendedName>
        <fullName evidence="1">HD-CE domain-containing protein</fullName>
    </recommendedName>
</protein>
<dbReference type="PaxDb" id="411902-CLOBOL_04831"/>
<dbReference type="Gene3D" id="1.10.3210.10">
    <property type="entry name" value="Hypothetical protein af1432"/>
    <property type="match status" value="1"/>
</dbReference>
<dbReference type="eggNOG" id="COG3437">
    <property type="taxonomic scope" value="Bacteria"/>
</dbReference>
<dbReference type="Proteomes" id="UP000005396">
    <property type="component" value="Unassembled WGS sequence"/>
</dbReference>
<evidence type="ECO:0000259" key="1">
    <source>
        <dbReference type="Pfam" id="PF24391"/>
    </source>
</evidence>
<evidence type="ECO:0000313" key="2">
    <source>
        <dbReference type="EMBL" id="EDP14851.1"/>
    </source>
</evidence>
<proteinExistence type="predicted"/>